<organism evidence="2 5">
    <name type="scientific">Gilliamella apicola</name>
    <dbReference type="NCBI Taxonomy" id="1196095"/>
    <lineage>
        <taxon>Bacteria</taxon>
        <taxon>Pseudomonadati</taxon>
        <taxon>Pseudomonadota</taxon>
        <taxon>Gammaproteobacteria</taxon>
        <taxon>Orbales</taxon>
        <taxon>Orbaceae</taxon>
        <taxon>Gilliamella</taxon>
    </lineage>
</organism>
<gene>
    <name evidence="3" type="ORF">B6C91_11680</name>
    <name evidence="2" type="ORF">B6D08_13795</name>
</gene>
<dbReference type="SUPFAM" id="SSF69118">
    <property type="entry name" value="AhpD-like"/>
    <property type="match status" value="1"/>
</dbReference>
<dbReference type="InterPro" id="IPR029032">
    <property type="entry name" value="AhpD-like"/>
</dbReference>
<dbReference type="Pfam" id="PF02627">
    <property type="entry name" value="CMD"/>
    <property type="match status" value="1"/>
</dbReference>
<dbReference type="Gene3D" id="1.20.1290.10">
    <property type="entry name" value="AhpD-like"/>
    <property type="match status" value="1"/>
</dbReference>
<dbReference type="GO" id="GO:0051920">
    <property type="term" value="F:peroxiredoxin activity"/>
    <property type="evidence" value="ECO:0007669"/>
    <property type="project" value="InterPro"/>
</dbReference>
<dbReference type="EMBL" id="NARP01000055">
    <property type="protein sequence ID" value="OTP97716.1"/>
    <property type="molecule type" value="Genomic_DNA"/>
</dbReference>
<dbReference type="PANTHER" id="PTHR33930:SF2">
    <property type="entry name" value="BLR3452 PROTEIN"/>
    <property type="match status" value="1"/>
</dbReference>
<evidence type="ECO:0000313" key="3">
    <source>
        <dbReference type="EMBL" id="OTQ08651.1"/>
    </source>
</evidence>
<evidence type="ECO:0000313" key="5">
    <source>
        <dbReference type="Proteomes" id="UP000194977"/>
    </source>
</evidence>
<keyword evidence="4" id="KW-1185">Reference proteome</keyword>
<proteinExistence type="predicted"/>
<dbReference type="Proteomes" id="UP000194800">
    <property type="component" value="Unassembled WGS sequence"/>
</dbReference>
<dbReference type="PANTHER" id="PTHR33930">
    <property type="entry name" value="ALKYL HYDROPEROXIDE REDUCTASE AHPD"/>
    <property type="match status" value="1"/>
</dbReference>
<evidence type="ECO:0000313" key="4">
    <source>
        <dbReference type="Proteomes" id="UP000194800"/>
    </source>
</evidence>
<sequence length="112" mass="12216">MSNYQSSDDFKYLASLLKYAPNETQAFIHFDHQTIKRSDGIIPTKTRELIALAIALTTQCAYCIDVHVKGAKRAGASVDELAELISISASVRAGATMAHGLLAMRLFEQNNG</sequence>
<name>A0A242NET3_9GAMM</name>
<accession>A0A242NET3</accession>
<protein>
    <submittedName>
        <fullName evidence="2">Carboxymuconolactone decarboxylase</fullName>
    </submittedName>
</protein>
<feature type="domain" description="Carboxymuconolactone decarboxylase-like" evidence="1">
    <location>
        <begin position="24"/>
        <end position="104"/>
    </location>
</feature>
<evidence type="ECO:0000259" key="1">
    <source>
        <dbReference type="Pfam" id="PF02627"/>
    </source>
</evidence>
<comment type="caution">
    <text evidence="2">The sequence shown here is derived from an EMBL/GenBank/DDBJ whole genome shotgun (WGS) entry which is preliminary data.</text>
</comment>
<dbReference type="InterPro" id="IPR004675">
    <property type="entry name" value="AhpD_core"/>
</dbReference>
<evidence type="ECO:0000313" key="2">
    <source>
        <dbReference type="EMBL" id="OTP97716.1"/>
    </source>
</evidence>
<dbReference type="NCBIfam" id="TIGR00778">
    <property type="entry name" value="ahpD_dom"/>
    <property type="match status" value="1"/>
</dbReference>
<dbReference type="EMBL" id="NART01000074">
    <property type="protein sequence ID" value="OTQ08651.1"/>
    <property type="molecule type" value="Genomic_DNA"/>
</dbReference>
<dbReference type="Proteomes" id="UP000194977">
    <property type="component" value="Unassembled WGS sequence"/>
</dbReference>
<dbReference type="AlphaFoldDB" id="A0A242NET3"/>
<reference evidence="4 5" key="1">
    <citation type="submission" date="2017-03" db="EMBL/GenBank/DDBJ databases">
        <title>Comparative genomics of honeybee gut symbionts reveal geographically distinct and subgroup specific antibiotic resistance.</title>
        <authorList>
            <person name="Ludvigsen J."/>
            <person name="Porcellato D."/>
            <person name="Labee-Lund T.M."/>
            <person name="Amdam G.V."/>
            <person name="Rudi K."/>
        </authorList>
    </citation>
    <scope>NUCLEOTIDE SEQUENCE [LARGE SCALE GENOMIC DNA]</scope>
    <source>
        <strain evidence="2 5">A-7-12</strain>
        <strain evidence="3 4">A-9-12</strain>
    </source>
</reference>
<dbReference type="InterPro" id="IPR003779">
    <property type="entry name" value="CMD-like"/>
</dbReference>
<dbReference type="OrthoDB" id="9801997at2"/>
<dbReference type="RefSeq" id="WP_086301784.1">
    <property type="nucleotide sequence ID" value="NZ_MZNE01000067.1"/>
</dbReference>